<comment type="caution">
    <text evidence="1">The sequence shown here is derived from an EMBL/GenBank/DDBJ whole genome shotgun (WGS) entry which is preliminary data.</text>
</comment>
<dbReference type="AlphaFoldDB" id="A0A829D8K6"/>
<evidence type="ECO:0000313" key="1">
    <source>
        <dbReference type="EMBL" id="EMY05315.1"/>
    </source>
</evidence>
<reference evidence="1 2" key="1">
    <citation type="submission" date="2013-02" db="EMBL/GenBank/DDBJ databases">
        <authorList>
            <person name="Harkins D.M."/>
            <person name="Durkin A.S."/>
            <person name="Brinkac L.M."/>
            <person name="Haft D.H."/>
            <person name="Selengut J.D."/>
            <person name="Sanka R."/>
            <person name="DePew J."/>
            <person name="Purushe J."/>
            <person name="Whelen A.C."/>
            <person name="Vinetz J.M."/>
            <person name="Sutton G.G."/>
            <person name="Nierman W.C."/>
            <person name="Fouts D.E."/>
        </authorList>
    </citation>
    <scope>NUCLEOTIDE SEQUENCE [LARGE SCALE GENOMIC DNA]</scope>
    <source>
        <strain evidence="1 2">2002000626</strain>
    </source>
</reference>
<name>A0A829D8K6_LEPIR</name>
<dbReference type="Proteomes" id="UP000012329">
    <property type="component" value="Unassembled WGS sequence"/>
</dbReference>
<gene>
    <name evidence="1" type="ORF">LEP1GSC029_3381</name>
</gene>
<evidence type="ECO:0000313" key="2">
    <source>
        <dbReference type="Proteomes" id="UP000012329"/>
    </source>
</evidence>
<sequence>MRETGLNARGLARITGVVPGTVYNYINPDIDRQIGFDFAYALLKKLGYNPFWLVFGEGEKRFPQKFLPRLTEGADTSYDHFEVIDKERFFQKQIEKAGIRDIIEKLIGMKRSEIRMFRVIFEKMYPRIDETSDQRISRSKQK</sequence>
<dbReference type="GO" id="GO:0003677">
    <property type="term" value="F:DNA binding"/>
    <property type="evidence" value="ECO:0007669"/>
    <property type="project" value="InterPro"/>
</dbReference>
<proteinExistence type="predicted"/>
<accession>A0A829D8K6</accession>
<dbReference type="EMBL" id="AFJL02000087">
    <property type="protein sequence ID" value="EMY05315.1"/>
    <property type="molecule type" value="Genomic_DNA"/>
</dbReference>
<organism evidence="1 2">
    <name type="scientific">Leptospira interrogans str. 2002000626</name>
    <dbReference type="NCBI Taxonomy" id="996803"/>
    <lineage>
        <taxon>Bacteria</taxon>
        <taxon>Pseudomonadati</taxon>
        <taxon>Spirochaetota</taxon>
        <taxon>Spirochaetia</taxon>
        <taxon>Leptospirales</taxon>
        <taxon>Leptospiraceae</taxon>
        <taxon>Leptospira</taxon>
    </lineage>
</organism>
<dbReference type="Gene3D" id="1.10.260.40">
    <property type="entry name" value="lambda repressor-like DNA-binding domains"/>
    <property type="match status" value="1"/>
</dbReference>
<dbReference type="InterPro" id="IPR010982">
    <property type="entry name" value="Lambda_DNA-bd_dom_sf"/>
</dbReference>
<protein>
    <submittedName>
        <fullName evidence="1">Uncharacterized protein</fullName>
    </submittedName>
</protein>